<sequence length="270" mass="30374">MRVANLPSAHMNFVQDEVHFLVEDSECRVFVKETGFEVQILSKHKPFENWDPNSIHHKISMDSNNQAKEDDDVDGHRANFGHVACATDDVESVKETPHQPAFSESLKAHLSFESIDVAIQMDPGLHEISRKGKEKKKGAKKRGVRTKLKSLEHIENANCSLSKPIEEGRMTNNSSENLNQLAREALHIGEVLGVSVIEGKDAAIERITTRLKKEKKSRRSSNQAVILLWKIDVPVGGPDDVTLEINMDEYLRKGKVVWNIKRVKVGPFGQ</sequence>
<dbReference type="EMBL" id="JAKOGI010000309">
    <property type="protein sequence ID" value="KAJ8437269.1"/>
    <property type="molecule type" value="Genomic_DNA"/>
</dbReference>
<proteinExistence type="predicted"/>
<keyword evidence="2" id="KW-1185">Reference proteome</keyword>
<dbReference type="Proteomes" id="UP001153076">
    <property type="component" value="Unassembled WGS sequence"/>
</dbReference>
<evidence type="ECO:0000313" key="1">
    <source>
        <dbReference type="EMBL" id="KAJ8437269.1"/>
    </source>
</evidence>
<protein>
    <submittedName>
        <fullName evidence="1">Uncharacterized protein</fullName>
    </submittedName>
</protein>
<comment type="caution">
    <text evidence="1">The sequence shown here is derived from an EMBL/GenBank/DDBJ whole genome shotgun (WGS) entry which is preliminary data.</text>
</comment>
<reference evidence="1" key="1">
    <citation type="submission" date="2022-04" db="EMBL/GenBank/DDBJ databases">
        <title>Carnegiea gigantea Genome sequencing and assembly v2.</title>
        <authorList>
            <person name="Copetti D."/>
            <person name="Sanderson M.J."/>
            <person name="Burquez A."/>
            <person name="Wojciechowski M.F."/>
        </authorList>
    </citation>
    <scope>NUCLEOTIDE SEQUENCE</scope>
    <source>
        <strain evidence="1">SGP5-SGP5p</strain>
        <tissue evidence="1">Aerial part</tissue>
    </source>
</reference>
<name>A0A9Q1K5L5_9CARY</name>
<dbReference type="AlphaFoldDB" id="A0A9Q1K5L5"/>
<gene>
    <name evidence="1" type="ORF">Cgig2_010094</name>
</gene>
<accession>A0A9Q1K5L5</accession>
<evidence type="ECO:0000313" key="2">
    <source>
        <dbReference type="Proteomes" id="UP001153076"/>
    </source>
</evidence>
<organism evidence="1 2">
    <name type="scientific">Carnegiea gigantea</name>
    <dbReference type="NCBI Taxonomy" id="171969"/>
    <lineage>
        <taxon>Eukaryota</taxon>
        <taxon>Viridiplantae</taxon>
        <taxon>Streptophyta</taxon>
        <taxon>Embryophyta</taxon>
        <taxon>Tracheophyta</taxon>
        <taxon>Spermatophyta</taxon>
        <taxon>Magnoliopsida</taxon>
        <taxon>eudicotyledons</taxon>
        <taxon>Gunneridae</taxon>
        <taxon>Pentapetalae</taxon>
        <taxon>Caryophyllales</taxon>
        <taxon>Cactineae</taxon>
        <taxon>Cactaceae</taxon>
        <taxon>Cactoideae</taxon>
        <taxon>Echinocereeae</taxon>
        <taxon>Carnegiea</taxon>
    </lineage>
</organism>